<dbReference type="InterPro" id="IPR036396">
    <property type="entry name" value="Cyt_P450_sf"/>
</dbReference>
<organism evidence="16">
    <name type="scientific">Dichomitus squalens</name>
    <dbReference type="NCBI Taxonomy" id="114155"/>
    <lineage>
        <taxon>Eukaryota</taxon>
        <taxon>Fungi</taxon>
        <taxon>Dikarya</taxon>
        <taxon>Basidiomycota</taxon>
        <taxon>Agaricomycotina</taxon>
        <taxon>Agaricomycetes</taxon>
        <taxon>Polyporales</taxon>
        <taxon>Polyporaceae</taxon>
        <taxon>Dichomitus</taxon>
    </lineage>
</organism>
<dbReference type="PANTHER" id="PTHR46300:SF7">
    <property type="entry name" value="P450, PUTATIVE (EUROFUNG)-RELATED"/>
    <property type="match status" value="1"/>
</dbReference>
<dbReference type="GO" id="GO:0004497">
    <property type="term" value="F:monooxygenase activity"/>
    <property type="evidence" value="ECO:0007669"/>
    <property type="project" value="UniProtKB-KW"/>
</dbReference>
<evidence type="ECO:0000256" key="8">
    <source>
        <dbReference type="ARBA" id="ARBA00022989"/>
    </source>
</evidence>
<sequence length="554" mass="61718">MSYVRESGTSPHRWQTTGLIRPHIDSPHPATIMIFSLSLVASSGLAALAILLVFLYRSASSVPGPLPPGPPPLPLVGNIFRIPKIAPWVGYQELSRQYGKIMSLKAFGQTFIVVDDADIAMDLLEKRSAIYSSRPESNMVALVGWDWNFGMFPYGAQWRRYRRMFWQHFHTGVVSKHDPHVKRGAAILLRRLLQSKPDPCEDIRHSLAAVVLGMTYGIRIAEKNDKYLAIIEGGSATGEHLITATSILEFIPVLARLPTWLPGASFLRTLQRCRKAVREMRFVPWNDTKHGIMDGVYDASNIAAEMREELSRLTAESVAEEEAVALDIAATVYSAATDTTFSTLCGFFLAMSLYPNVQRKAQAELDAAVGPGRLPELGDLDQLPYVNAIIKEALRWHHPTPLAVPHTSTSDDEYCGYFIPKGSAVIVNIWSILHNPEYYPRPDEFVPERFMKDGNLDAAVRDPSTVAFGFGRRVCPGRHLADNMLFIYISSVLHTYNITPPLDKHGQPIHIQPRGKSGIVSYLEDVRCTIKPRSTSAEALIRTCADGLLETRPY</sequence>
<dbReference type="GO" id="GO:0020037">
    <property type="term" value="F:heme binding"/>
    <property type="evidence" value="ECO:0007669"/>
    <property type="project" value="InterPro"/>
</dbReference>
<evidence type="ECO:0000256" key="14">
    <source>
        <dbReference type="RuleBase" id="RU000461"/>
    </source>
</evidence>
<keyword evidence="5 13" id="KW-0349">Heme</keyword>
<keyword evidence="6 15" id="KW-0812">Transmembrane</keyword>
<keyword evidence="11 14" id="KW-0503">Monooxygenase</keyword>
<dbReference type="OrthoDB" id="2751434at2759"/>
<dbReference type="PRINTS" id="PR00385">
    <property type="entry name" value="P450"/>
</dbReference>
<evidence type="ECO:0000256" key="6">
    <source>
        <dbReference type="ARBA" id="ARBA00022692"/>
    </source>
</evidence>
<keyword evidence="10 13" id="KW-0408">Iron</keyword>
<feature type="transmembrane region" description="Helical" evidence="15">
    <location>
        <begin position="32"/>
        <end position="56"/>
    </location>
</feature>
<gene>
    <name evidence="16" type="ORF">BD311DRAFT_765346</name>
</gene>
<dbReference type="GO" id="GO:0016020">
    <property type="term" value="C:membrane"/>
    <property type="evidence" value="ECO:0007669"/>
    <property type="project" value="UniProtKB-SubCell"/>
</dbReference>
<dbReference type="SUPFAM" id="SSF48264">
    <property type="entry name" value="Cytochrome P450"/>
    <property type="match status" value="1"/>
</dbReference>
<dbReference type="Proteomes" id="UP000292957">
    <property type="component" value="Unassembled WGS sequence"/>
</dbReference>
<dbReference type="InterPro" id="IPR002401">
    <property type="entry name" value="Cyt_P450_E_grp-I"/>
</dbReference>
<dbReference type="AlphaFoldDB" id="A0A4Q9MCT8"/>
<name>A0A4Q9MCT8_9APHY</name>
<evidence type="ECO:0000256" key="13">
    <source>
        <dbReference type="PIRSR" id="PIRSR602401-1"/>
    </source>
</evidence>
<dbReference type="PROSITE" id="PS00086">
    <property type="entry name" value="CYTOCHROME_P450"/>
    <property type="match status" value="1"/>
</dbReference>
<evidence type="ECO:0000256" key="10">
    <source>
        <dbReference type="ARBA" id="ARBA00023004"/>
    </source>
</evidence>
<accession>A0A4Q9MCT8</accession>
<dbReference type="CDD" id="cd11065">
    <property type="entry name" value="CYP64-like"/>
    <property type="match status" value="1"/>
</dbReference>
<dbReference type="InterPro" id="IPR017972">
    <property type="entry name" value="Cyt_P450_CS"/>
</dbReference>
<evidence type="ECO:0000256" key="4">
    <source>
        <dbReference type="ARBA" id="ARBA00010617"/>
    </source>
</evidence>
<evidence type="ECO:0000256" key="15">
    <source>
        <dbReference type="SAM" id="Phobius"/>
    </source>
</evidence>
<protein>
    <submittedName>
        <fullName evidence="16">Cytochrome P450</fullName>
    </submittedName>
</protein>
<dbReference type="Gene3D" id="1.10.630.10">
    <property type="entry name" value="Cytochrome P450"/>
    <property type="match status" value="1"/>
</dbReference>
<keyword evidence="9 14" id="KW-0560">Oxidoreductase</keyword>
<reference evidence="16" key="1">
    <citation type="submission" date="2019-01" db="EMBL/GenBank/DDBJ databases">
        <title>Draft genome sequences of three monokaryotic isolates of the white-rot basidiomycete fungus Dichomitus squalens.</title>
        <authorList>
            <consortium name="DOE Joint Genome Institute"/>
            <person name="Lopez S.C."/>
            <person name="Andreopoulos B."/>
            <person name="Pangilinan J."/>
            <person name="Lipzen A."/>
            <person name="Riley R."/>
            <person name="Ahrendt S."/>
            <person name="Ng V."/>
            <person name="Barry K."/>
            <person name="Daum C."/>
            <person name="Grigoriev I.V."/>
            <person name="Hilden K.S."/>
            <person name="Makela M.R."/>
            <person name="de Vries R.P."/>
        </authorList>
    </citation>
    <scope>NUCLEOTIDE SEQUENCE [LARGE SCALE GENOMIC DNA]</scope>
    <source>
        <strain evidence="16">OM18370.1</strain>
    </source>
</reference>
<evidence type="ECO:0000256" key="5">
    <source>
        <dbReference type="ARBA" id="ARBA00022617"/>
    </source>
</evidence>
<feature type="binding site" description="axial binding residue" evidence="13">
    <location>
        <position position="475"/>
    </location>
    <ligand>
        <name>heme</name>
        <dbReference type="ChEBI" id="CHEBI:30413"/>
    </ligand>
    <ligandPart>
        <name>Fe</name>
        <dbReference type="ChEBI" id="CHEBI:18248"/>
    </ligandPart>
</feature>
<evidence type="ECO:0000256" key="12">
    <source>
        <dbReference type="ARBA" id="ARBA00023136"/>
    </source>
</evidence>
<dbReference type="PRINTS" id="PR00463">
    <property type="entry name" value="EP450I"/>
</dbReference>
<keyword evidence="12 15" id="KW-0472">Membrane</keyword>
<evidence type="ECO:0000256" key="2">
    <source>
        <dbReference type="ARBA" id="ARBA00004167"/>
    </source>
</evidence>
<evidence type="ECO:0000256" key="11">
    <source>
        <dbReference type="ARBA" id="ARBA00023033"/>
    </source>
</evidence>
<evidence type="ECO:0000256" key="9">
    <source>
        <dbReference type="ARBA" id="ARBA00023002"/>
    </source>
</evidence>
<evidence type="ECO:0000256" key="3">
    <source>
        <dbReference type="ARBA" id="ARBA00005179"/>
    </source>
</evidence>
<comment type="similarity">
    <text evidence="4 14">Belongs to the cytochrome P450 family.</text>
</comment>
<dbReference type="Pfam" id="PF00067">
    <property type="entry name" value="p450"/>
    <property type="match status" value="1"/>
</dbReference>
<dbReference type="PANTHER" id="PTHR46300">
    <property type="entry name" value="P450, PUTATIVE (EUROFUNG)-RELATED-RELATED"/>
    <property type="match status" value="1"/>
</dbReference>
<keyword evidence="7 13" id="KW-0479">Metal-binding</keyword>
<dbReference type="InterPro" id="IPR050364">
    <property type="entry name" value="Cytochrome_P450_fung"/>
</dbReference>
<dbReference type="GO" id="GO:0016705">
    <property type="term" value="F:oxidoreductase activity, acting on paired donors, with incorporation or reduction of molecular oxygen"/>
    <property type="evidence" value="ECO:0007669"/>
    <property type="project" value="InterPro"/>
</dbReference>
<comment type="subcellular location">
    <subcellularLocation>
        <location evidence="2">Membrane</location>
        <topology evidence="2">Single-pass membrane protein</topology>
    </subcellularLocation>
</comment>
<evidence type="ECO:0000256" key="1">
    <source>
        <dbReference type="ARBA" id="ARBA00001971"/>
    </source>
</evidence>
<comment type="pathway">
    <text evidence="3">Secondary metabolite biosynthesis.</text>
</comment>
<evidence type="ECO:0000313" key="16">
    <source>
        <dbReference type="EMBL" id="TBU25124.1"/>
    </source>
</evidence>
<comment type="cofactor">
    <cofactor evidence="1 13">
        <name>heme</name>
        <dbReference type="ChEBI" id="CHEBI:30413"/>
    </cofactor>
</comment>
<dbReference type="GO" id="GO:0005506">
    <property type="term" value="F:iron ion binding"/>
    <property type="evidence" value="ECO:0007669"/>
    <property type="project" value="InterPro"/>
</dbReference>
<evidence type="ECO:0000256" key="7">
    <source>
        <dbReference type="ARBA" id="ARBA00022723"/>
    </source>
</evidence>
<dbReference type="InterPro" id="IPR001128">
    <property type="entry name" value="Cyt_P450"/>
</dbReference>
<proteinExistence type="inferred from homology"/>
<keyword evidence="8 15" id="KW-1133">Transmembrane helix</keyword>
<dbReference type="EMBL" id="ML143467">
    <property type="protein sequence ID" value="TBU25124.1"/>
    <property type="molecule type" value="Genomic_DNA"/>
</dbReference>